<feature type="compositionally biased region" description="Basic and acidic residues" evidence="1">
    <location>
        <begin position="1"/>
        <end position="10"/>
    </location>
</feature>
<dbReference type="OMA" id="LCTGIEM"/>
<sequence>MTGWGSKDEGSQSPQTDTISRWVQSDLGSLREDKDGNPETASIYQMTPAAALGLLCVYIEVLAKQNMDGLNDTRVDAASVVKNRTQCDGISSGEATPASGTEIHCCPAGYNETGRDRIQLGILSKRFLSKRVPPITIQDYLLRLHRYCPMSTAVYLATSMYLARMVTVERIISLNPRNMHRLVLAGLRVAMKTLEDLSYPHSRVAKVGGVSERELSKLEISFCFLADFELRVDAHALANQASILEKNVGCHGPIAG</sequence>
<dbReference type="InterPro" id="IPR036915">
    <property type="entry name" value="Cyclin-like_sf"/>
</dbReference>
<dbReference type="Pfam" id="PF08613">
    <property type="entry name" value="Cyclin"/>
    <property type="match status" value="1"/>
</dbReference>
<dbReference type="PANTHER" id="PTHR15615">
    <property type="match status" value="1"/>
</dbReference>
<accession>A0A8H6E8T8</accession>
<dbReference type="EMBL" id="SPNV01000064">
    <property type="protein sequence ID" value="KAF5862848.1"/>
    <property type="molecule type" value="Genomic_DNA"/>
</dbReference>
<keyword evidence="3" id="KW-1185">Reference proteome</keyword>
<dbReference type="GO" id="GO:0016538">
    <property type="term" value="F:cyclin-dependent protein serine/threonine kinase regulator activity"/>
    <property type="evidence" value="ECO:0007669"/>
    <property type="project" value="TreeGrafter"/>
</dbReference>
<dbReference type="GO" id="GO:0005634">
    <property type="term" value="C:nucleus"/>
    <property type="evidence" value="ECO:0007669"/>
    <property type="project" value="TreeGrafter"/>
</dbReference>
<dbReference type="GO" id="GO:0019901">
    <property type="term" value="F:protein kinase binding"/>
    <property type="evidence" value="ECO:0007669"/>
    <property type="project" value="InterPro"/>
</dbReference>
<dbReference type="Proteomes" id="UP000541154">
    <property type="component" value="Unassembled WGS sequence"/>
</dbReference>
<evidence type="ECO:0000313" key="3">
    <source>
        <dbReference type="Proteomes" id="UP000541154"/>
    </source>
</evidence>
<feature type="region of interest" description="Disordered" evidence="1">
    <location>
        <begin position="1"/>
        <end position="40"/>
    </location>
</feature>
<feature type="compositionally biased region" description="Polar residues" evidence="1">
    <location>
        <begin position="11"/>
        <end position="27"/>
    </location>
</feature>
<protein>
    <submittedName>
        <fullName evidence="2">Uncharacterized protein</fullName>
    </submittedName>
</protein>
<organism evidence="2 3">
    <name type="scientific">Petromyces alliaceus</name>
    <name type="common">Aspergillus alliaceus</name>
    <dbReference type="NCBI Taxonomy" id="209559"/>
    <lineage>
        <taxon>Eukaryota</taxon>
        <taxon>Fungi</taxon>
        <taxon>Dikarya</taxon>
        <taxon>Ascomycota</taxon>
        <taxon>Pezizomycotina</taxon>
        <taxon>Eurotiomycetes</taxon>
        <taxon>Eurotiomycetidae</taxon>
        <taxon>Eurotiales</taxon>
        <taxon>Aspergillaceae</taxon>
        <taxon>Aspergillus</taxon>
        <taxon>Aspergillus subgen. Circumdati</taxon>
    </lineage>
</organism>
<reference evidence="2 3" key="1">
    <citation type="submission" date="2019-04" db="EMBL/GenBank/DDBJ databases">
        <title>Aspergillus burnettii sp. nov., novel species from soil in southeast Queensland.</title>
        <authorList>
            <person name="Gilchrist C.L.M."/>
            <person name="Pitt J.I."/>
            <person name="Lange L."/>
            <person name="Lacey H.J."/>
            <person name="Vuong D."/>
            <person name="Midgley D.J."/>
            <person name="Greenfield P."/>
            <person name="Bradbury M."/>
            <person name="Lacey E."/>
            <person name="Busk P.K."/>
            <person name="Pilgaard B."/>
            <person name="Chooi Y.H."/>
            <person name="Piggott A.M."/>
        </authorList>
    </citation>
    <scope>NUCLEOTIDE SEQUENCE [LARGE SCALE GENOMIC DNA]</scope>
    <source>
        <strain evidence="2 3">FRR 5400</strain>
    </source>
</reference>
<evidence type="ECO:0000313" key="2">
    <source>
        <dbReference type="EMBL" id="KAF5862848.1"/>
    </source>
</evidence>
<dbReference type="Gene3D" id="1.10.472.10">
    <property type="entry name" value="Cyclin-like"/>
    <property type="match status" value="1"/>
</dbReference>
<proteinExistence type="predicted"/>
<dbReference type="CDD" id="cd20558">
    <property type="entry name" value="CYCLIN_ScPCL7-like"/>
    <property type="match status" value="1"/>
</dbReference>
<accession>A0A5N6FQQ6</accession>
<dbReference type="PANTHER" id="PTHR15615:SF32">
    <property type="entry name" value="PROTEIN KINASE COMPLEX COMPONENT, PUTATIVE (AFU_ORTHOLOGUE AFUA_2G07660)-RELATED"/>
    <property type="match status" value="1"/>
</dbReference>
<dbReference type="AlphaFoldDB" id="A0A5N6FQQ6"/>
<dbReference type="SUPFAM" id="SSF47954">
    <property type="entry name" value="Cyclin-like"/>
    <property type="match status" value="1"/>
</dbReference>
<gene>
    <name evidence="2" type="ORF">ETB97_011088</name>
</gene>
<comment type="caution">
    <text evidence="2">The sequence shown here is derived from an EMBL/GenBank/DDBJ whole genome shotgun (WGS) entry which is preliminary data.</text>
</comment>
<evidence type="ECO:0000256" key="1">
    <source>
        <dbReference type="SAM" id="MobiDB-lite"/>
    </source>
</evidence>
<dbReference type="InterPro" id="IPR013922">
    <property type="entry name" value="Cyclin_PHO80-like"/>
</dbReference>
<name>A0A5N6FQQ6_PETAA</name>
<dbReference type="GO" id="GO:0000307">
    <property type="term" value="C:cyclin-dependent protein kinase holoenzyme complex"/>
    <property type="evidence" value="ECO:0007669"/>
    <property type="project" value="TreeGrafter"/>
</dbReference>